<dbReference type="Proteomes" id="UP000433483">
    <property type="component" value="Unassembled WGS sequence"/>
</dbReference>
<protein>
    <submittedName>
        <fullName evidence="1">Uncharacterized protein</fullName>
    </submittedName>
</protein>
<reference evidence="10 11" key="1">
    <citation type="submission" date="2018-09" db="EMBL/GenBank/DDBJ databases">
        <title>Genomic investigation of the strawberry pathogen Phytophthora fragariae indicates pathogenicity is determined by transcriptional variation in three key races.</title>
        <authorList>
            <person name="Adams T.M."/>
            <person name="Armitage A.D."/>
            <person name="Sobczyk M.K."/>
            <person name="Bates H.J."/>
            <person name="Dunwell J.M."/>
            <person name="Nellist C.F."/>
            <person name="Harrison R.J."/>
        </authorList>
    </citation>
    <scope>NUCLEOTIDE SEQUENCE [LARGE SCALE GENOMIC DNA]</scope>
    <source>
        <strain evidence="5 11">BC-23</strain>
        <strain evidence="6 7">NOV-27</strain>
        <strain evidence="4 8">NOV-5</strain>
        <strain evidence="2 9">NOV-71</strain>
        <strain evidence="3 12">ONT-3</strain>
        <strain evidence="1 10">SCRP245</strain>
    </source>
</reference>
<sequence length="33" mass="3762">MWHGFGRSSDLGYIQKHHASVSVDGAFYLRLLL</sequence>
<dbReference type="Proteomes" id="UP000441208">
    <property type="component" value="Unassembled WGS sequence"/>
</dbReference>
<dbReference type="EMBL" id="QXFW01003059">
    <property type="protein sequence ID" value="KAE8973316.1"/>
    <property type="molecule type" value="Genomic_DNA"/>
</dbReference>
<evidence type="ECO:0000313" key="10">
    <source>
        <dbReference type="Proteomes" id="UP000460718"/>
    </source>
</evidence>
<organism evidence="1 10">
    <name type="scientific">Phytophthora fragariae</name>
    <dbReference type="NCBI Taxonomy" id="53985"/>
    <lineage>
        <taxon>Eukaryota</taxon>
        <taxon>Sar</taxon>
        <taxon>Stramenopiles</taxon>
        <taxon>Oomycota</taxon>
        <taxon>Peronosporomycetes</taxon>
        <taxon>Peronosporales</taxon>
        <taxon>Peronosporaceae</taxon>
        <taxon>Phytophthora</taxon>
    </lineage>
</organism>
<gene>
    <name evidence="5" type="ORF">PF004_g25339</name>
    <name evidence="6" type="ORF">PF005_g3984</name>
    <name evidence="4" type="ORF">PF006_g4854</name>
    <name evidence="2" type="ORF">PF007_g5685</name>
    <name evidence="3" type="ORF">PF010_g4805</name>
    <name evidence="1" type="ORF">PF011_g25306</name>
</gene>
<dbReference type="EMBL" id="QXGA01000174">
    <property type="protein sequence ID" value="KAE9150794.1"/>
    <property type="molecule type" value="Genomic_DNA"/>
</dbReference>
<evidence type="ECO:0000313" key="5">
    <source>
        <dbReference type="EMBL" id="KAE9178896.1"/>
    </source>
</evidence>
<evidence type="ECO:0000313" key="12">
    <source>
        <dbReference type="Proteomes" id="UP000488956"/>
    </source>
</evidence>
<dbReference type="Proteomes" id="UP000488956">
    <property type="component" value="Unassembled WGS sequence"/>
</dbReference>
<dbReference type="EMBL" id="QXFZ01000202">
    <property type="protein sequence ID" value="KAE9127251.1"/>
    <property type="molecule type" value="Genomic_DNA"/>
</dbReference>
<dbReference type="OrthoDB" id="125473at2759"/>
<accession>A0A6A3HRL9</accession>
<dbReference type="EMBL" id="QXGB01000123">
    <property type="protein sequence ID" value="KAE9229226.1"/>
    <property type="molecule type" value="Genomic_DNA"/>
</dbReference>
<evidence type="ECO:0000313" key="2">
    <source>
        <dbReference type="EMBL" id="KAE9127251.1"/>
    </source>
</evidence>
<dbReference type="EMBL" id="QXGC01003071">
    <property type="protein sequence ID" value="KAE9178896.1"/>
    <property type="molecule type" value="Genomic_DNA"/>
</dbReference>
<dbReference type="EMBL" id="QXFX01000171">
    <property type="protein sequence ID" value="KAE9127653.1"/>
    <property type="molecule type" value="Genomic_DNA"/>
</dbReference>
<proteinExistence type="predicted"/>
<evidence type="ECO:0000313" key="4">
    <source>
        <dbReference type="EMBL" id="KAE9150794.1"/>
    </source>
</evidence>
<evidence type="ECO:0000313" key="9">
    <source>
        <dbReference type="Proteomes" id="UP000441208"/>
    </source>
</evidence>
<comment type="caution">
    <text evidence="1">The sequence shown here is derived from an EMBL/GenBank/DDBJ whole genome shotgun (WGS) entry which is preliminary data.</text>
</comment>
<evidence type="ECO:0000313" key="3">
    <source>
        <dbReference type="EMBL" id="KAE9127653.1"/>
    </source>
</evidence>
<dbReference type="Proteomes" id="UP000460718">
    <property type="component" value="Unassembled WGS sequence"/>
</dbReference>
<dbReference type="Proteomes" id="UP000440732">
    <property type="component" value="Unassembled WGS sequence"/>
</dbReference>
<name>A0A6A3HRL9_9STRA</name>
<evidence type="ECO:0000313" key="7">
    <source>
        <dbReference type="Proteomes" id="UP000433483"/>
    </source>
</evidence>
<evidence type="ECO:0000313" key="6">
    <source>
        <dbReference type="EMBL" id="KAE9229226.1"/>
    </source>
</evidence>
<evidence type="ECO:0000313" key="1">
    <source>
        <dbReference type="EMBL" id="KAE8973316.1"/>
    </source>
</evidence>
<evidence type="ECO:0000313" key="8">
    <source>
        <dbReference type="Proteomes" id="UP000440732"/>
    </source>
</evidence>
<dbReference type="AlphaFoldDB" id="A0A6A3HRL9"/>
<dbReference type="Proteomes" id="UP000476176">
    <property type="component" value="Unassembled WGS sequence"/>
</dbReference>
<keyword evidence="7" id="KW-1185">Reference proteome</keyword>
<evidence type="ECO:0000313" key="11">
    <source>
        <dbReference type="Proteomes" id="UP000476176"/>
    </source>
</evidence>